<dbReference type="SUPFAM" id="SSF53474">
    <property type="entry name" value="alpha/beta-Hydrolases"/>
    <property type="match status" value="1"/>
</dbReference>
<dbReference type="OrthoDB" id="2094269at2759"/>
<proteinExistence type="predicted"/>
<gene>
    <name evidence="3" type="ORF">LY89DRAFT_620399</name>
</gene>
<keyword evidence="1" id="KW-0378">Hydrolase</keyword>
<name>A0A194X4I3_MOLSC</name>
<evidence type="ECO:0000313" key="4">
    <source>
        <dbReference type="Proteomes" id="UP000070700"/>
    </source>
</evidence>
<dbReference type="InParanoid" id="A0A194X4I3"/>
<dbReference type="EMBL" id="KQ947419">
    <property type="protein sequence ID" value="KUJ15090.1"/>
    <property type="molecule type" value="Genomic_DNA"/>
</dbReference>
<reference evidence="3 4" key="1">
    <citation type="submission" date="2015-10" db="EMBL/GenBank/DDBJ databases">
        <title>Full genome of DAOMC 229536 Phialocephala scopiformis, a fungal endophyte of spruce producing the potent anti-insectan compound rugulosin.</title>
        <authorList>
            <consortium name="DOE Joint Genome Institute"/>
            <person name="Walker A.K."/>
            <person name="Frasz S.L."/>
            <person name="Seifert K.A."/>
            <person name="Miller J.D."/>
            <person name="Mondo S.J."/>
            <person name="Labutti K."/>
            <person name="Lipzen A."/>
            <person name="Dockter R."/>
            <person name="Kennedy M."/>
            <person name="Grigoriev I.V."/>
            <person name="Spatafora J.W."/>
        </authorList>
    </citation>
    <scope>NUCLEOTIDE SEQUENCE [LARGE SCALE GENOMIC DNA]</scope>
    <source>
        <strain evidence="3 4">CBS 120377</strain>
    </source>
</reference>
<dbReference type="GO" id="GO:0019748">
    <property type="term" value="P:secondary metabolic process"/>
    <property type="evidence" value="ECO:0007669"/>
    <property type="project" value="TreeGrafter"/>
</dbReference>
<accession>A0A194X4I3</accession>
<dbReference type="KEGG" id="psco:LY89DRAFT_620399"/>
<dbReference type="GO" id="GO:0005737">
    <property type="term" value="C:cytoplasm"/>
    <property type="evidence" value="ECO:0007669"/>
    <property type="project" value="TreeGrafter"/>
</dbReference>
<dbReference type="GO" id="GO:0016787">
    <property type="term" value="F:hydrolase activity"/>
    <property type="evidence" value="ECO:0007669"/>
    <property type="project" value="UniProtKB-KW"/>
</dbReference>
<dbReference type="InterPro" id="IPR029058">
    <property type="entry name" value="AB_hydrolase_fold"/>
</dbReference>
<protein>
    <recommendedName>
        <fullName evidence="2">Serine hydrolase domain-containing protein</fullName>
    </recommendedName>
</protein>
<dbReference type="InterPro" id="IPR005645">
    <property type="entry name" value="FSH-like_dom"/>
</dbReference>
<dbReference type="PANTHER" id="PTHR48070:SF7">
    <property type="entry name" value="SERINE HYDROLASE FSH DOMAIN-CONTAINING PROTEIN-RELATED"/>
    <property type="match status" value="1"/>
</dbReference>
<organism evidence="3 4">
    <name type="scientific">Mollisia scopiformis</name>
    <name type="common">Conifer needle endophyte fungus</name>
    <name type="synonym">Phialocephala scopiformis</name>
    <dbReference type="NCBI Taxonomy" id="149040"/>
    <lineage>
        <taxon>Eukaryota</taxon>
        <taxon>Fungi</taxon>
        <taxon>Dikarya</taxon>
        <taxon>Ascomycota</taxon>
        <taxon>Pezizomycotina</taxon>
        <taxon>Leotiomycetes</taxon>
        <taxon>Helotiales</taxon>
        <taxon>Mollisiaceae</taxon>
        <taxon>Mollisia</taxon>
    </lineage>
</organism>
<evidence type="ECO:0000259" key="2">
    <source>
        <dbReference type="Pfam" id="PF03959"/>
    </source>
</evidence>
<dbReference type="RefSeq" id="XP_018069445.1">
    <property type="nucleotide sequence ID" value="XM_018210913.1"/>
</dbReference>
<feature type="domain" description="Serine hydrolase" evidence="2">
    <location>
        <begin position="2"/>
        <end position="194"/>
    </location>
</feature>
<dbReference type="Gene3D" id="3.40.50.1820">
    <property type="entry name" value="alpha/beta hydrolase"/>
    <property type="match status" value="1"/>
</dbReference>
<evidence type="ECO:0000313" key="3">
    <source>
        <dbReference type="EMBL" id="KUJ15090.1"/>
    </source>
</evidence>
<dbReference type="InterPro" id="IPR050593">
    <property type="entry name" value="LovG"/>
</dbReference>
<dbReference type="Pfam" id="PF03959">
    <property type="entry name" value="FSH1"/>
    <property type="match status" value="1"/>
</dbReference>
<sequence length="216" mass="23681">MHFLCLHGRGTNAKLFEMQTAAIRYELGDRHTFDFVEGNMPYDIDPNVKSMLAGDEKTWAYFQEDEPKTALKAINDLDAFVEAQGPYDGVISFSQACGLVATWIIHRMRQGKLSVRCAIFLSAGSPAVDFDSLKEGNVVVLPQQKMGGIIDIPTAHVWGLADPYAEVAHGLSMLCRSDVKSEFIHEGGHEVPGAGSKEDVTSIVNIVRRTTLLAQA</sequence>
<dbReference type="PANTHER" id="PTHR48070">
    <property type="entry name" value="ESTERASE OVCA2"/>
    <property type="match status" value="1"/>
</dbReference>
<evidence type="ECO:0000256" key="1">
    <source>
        <dbReference type="ARBA" id="ARBA00022801"/>
    </source>
</evidence>
<dbReference type="AlphaFoldDB" id="A0A194X4I3"/>
<dbReference type="GO" id="GO:0005634">
    <property type="term" value="C:nucleus"/>
    <property type="evidence" value="ECO:0007669"/>
    <property type="project" value="TreeGrafter"/>
</dbReference>
<keyword evidence="4" id="KW-1185">Reference proteome</keyword>
<dbReference type="Proteomes" id="UP000070700">
    <property type="component" value="Unassembled WGS sequence"/>
</dbReference>
<dbReference type="GeneID" id="28820639"/>